<dbReference type="Proteomes" id="UP001161405">
    <property type="component" value="Unassembled WGS sequence"/>
</dbReference>
<organism evidence="1 2">
    <name type="scientific">Maritalea porphyrae</name>
    <dbReference type="NCBI Taxonomy" id="880732"/>
    <lineage>
        <taxon>Bacteria</taxon>
        <taxon>Pseudomonadati</taxon>
        <taxon>Pseudomonadota</taxon>
        <taxon>Alphaproteobacteria</taxon>
        <taxon>Hyphomicrobiales</taxon>
        <taxon>Devosiaceae</taxon>
        <taxon>Maritalea</taxon>
    </lineage>
</organism>
<protein>
    <recommendedName>
        <fullName evidence="3">DUF2125 domain-containing protein</fullName>
    </recommendedName>
</protein>
<keyword evidence="2" id="KW-1185">Reference proteome</keyword>
<reference evidence="1" key="2">
    <citation type="submission" date="2023-01" db="EMBL/GenBank/DDBJ databases">
        <title>Draft genome sequence of Maritalea porphyrae strain NBRC 107169.</title>
        <authorList>
            <person name="Sun Q."/>
            <person name="Mori K."/>
        </authorList>
    </citation>
    <scope>NUCLEOTIDE SEQUENCE</scope>
    <source>
        <strain evidence="1">NBRC 107169</strain>
    </source>
</reference>
<sequence>MTKFKFLIAIVLIVVVAYTGAWFFGANQISTELDKFASANAQPQISCDERSISGFPFRYDVTCKNANIIDGDDQYLVQEIKATVRVYSPTHIIAFAQSPINSRNEFTGSERELDFTSLQLSARLNWSLELERVSAIADNLKWSDTLITPIELANAKNVEAHLIATQDAETGVQAFFRVSEANLIELNTQKANLAVELEATNLDRNVTNWQYPNMLRQWQSQQGELVVHGLEFSATDMRFTANGKLNLDAAGQLNGQVTTQSKGLVELFDPEAYGILAPTIFGVANDEGEYKSLWQANAGTVSIGVAPLFFVPALF</sequence>
<evidence type="ECO:0000313" key="1">
    <source>
        <dbReference type="EMBL" id="GLQ16599.1"/>
    </source>
</evidence>
<accession>A0ABQ5UP11</accession>
<evidence type="ECO:0008006" key="3">
    <source>
        <dbReference type="Google" id="ProtNLM"/>
    </source>
</evidence>
<reference evidence="1" key="1">
    <citation type="journal article" date="2014" name="Int. J. Syst. Evol. Microbiol.">
        <title>Complete genome of a new Firmicutes species belonging to the dominant human colonic microbiota ('Ruminococcus bicirculans') reveals two chromosomes and a selective capacity to utilize plant glucans.</title>
        <authorList>
            <consortium name="NISC Comparative Sequencing Program"/>
            <person name="Wegmann U."/>
            <person name="Louis P."/>
            <person name="Goesmann A."/>
            <person name="Henrissat B."/>
            <person name="Duncan S.H."/>
            <person name="Flint H.J."/>
        </authorList>
    </citation>
    <scope>NUCLEOTIDE SEQUENCE</scope>
    <source>
        <strain evidence="1">NBRC 107169</strain>
    </source>
</reference>
<dbReference type="InterPro" id="IPR018666">
    <property type="entry name" value="DUF2125"/>
</dbReference>
<gene>
    <name evidence="1" type="ORF">GCM10007879_08480</name>
</gene>
<dbReference type="Pfam" id="PF09898">
    <property type="entry name" value="DUF2125"/>
    <property type="match status" value="1"/>
</dbReference>
<evidence type="ECO:0000313" key="2">
    <source>
        <dbReference type="Proteomes" id="UP001161405"/>
    </source>
</evidence>
<dbReference type="EMBL" id="BSNI01000002">
    <property type="protein sequence ID" value="GLQ16599.1"/>
    <property type="molecule type" value="Genomic_DNA"/>
</dbReference>
<comment type="caution">
    <text evidence="1">The sequence shown here is derived from an EMBL/GenBank/DDBJ whole genome shotgun (WGS) entry which is preliminary data.</text>
</comment>
<proteinExistence type="predicted"/>
<name>A0ABQ5UP11_9HYPH</name>
<dbReference type="RefSeq" id="WP_284362266.1">
    <property type="nucleotide sequence ID" value="NZ_BSNI01000002.1"/>
</dbReference>